<proteinExistence type="predicted"/>
<dbReference type="Proteomes" id="UP001396334">
    <property type="component" value="Unassembled WGS sequence"/>
</dbReference>
<protein>
    <submittedName>
        <fullName evidence="2">Uncharacterized protein</fullName>
    </submittedName>
</protein>
<accession>A0ABR2R0M9</accession>
<evidence type="ECO:0000256" key="1">
    <source>
        <dbReference type="SAM" id="MobiDB-lite"/>
    </source>
</evidence>
<dbReference type="EMBL" id="JBBPBN010000029">
    <property type="protein sequence ID" value="KAK9006439.1"/>
    <property type="molecule type" value="Genomic_DNA"/>
</dbReference>
<evidence type="ECO:0000313" key="2">
    <source>
        <dbReference type="EMBL" id="KAK9006439.1"/>
    </source>
</evidence>
<organism evidence="2 3">
    <name type="scientific">Hibiscus sabdariffa</name>
    <name type="common">roselle</name>
    <dbReference type="NCBI Taxonomy" id="183260"/>
    <lineage>
        <taxon>Eukaryota</taxon>
        <taxon>Viridiplantae</taxon>
        <taxon>Streptophyta</taxon>
        <taxon>Embryophyta</taxon>
        <taxon>Tracheophyta</taxon>
        <taxon>Spermatophyta</taxon>
        <taxon>Magnoliopsida</taxon>
        <taxon>eudicotyledons</taxon>
        <taxon>Gunneridae</taxon>
        <taxon>Pentapetalae</taxon>
        <taxon>rosids</taxon>
        <taxon>malvids</taxon>
        <taxon>Malvales</taxon>
        <taxon>Malvaceae</taxon>
        <taxon>Malvoideae</taxon>
        <taxon>Hibiscus</taxon>
    </lineage>
</organism>
<gene>
    <name evidence="2" type="ORF">V6N11_035477</name>
</gene>
<name>A0ABR2R0M9_9ROSI</name>
<sequence>MSSPTSQSHQRRTSTTPFFPFFSLDKRKRDKGSRNPGFRVRTYDHHGGHHSGAKKLSAFSLYLFSRVRLHQTDLRHPQISFEPNSFLTGDWRIQPSDHRGSKIYHSPCLDGPIHRWNLPPSLPDADNGGSRSGFAGGLVMREEDSGGGVWLLGGNELKDGVVVGDHVALGGHRGSAVGTMRLAEACGGF</sequence>
<evidence type="ECO:0000313" key="3">
    <source>
        <dbReference type="Proteomes" id="UP001396334"/>
    </source>
</evidence>
<feature type="region of interest" description="Disordered" evidence="1">
    <location>
        <begin position="26"/>
        <end position="50"/>
    </location>
</feature>
<reference evidence="2 3" key="1">
    <citation type="journal article" date="2024" name="G3 (Bethesda)">
        <title>Genome assembly of Hibiscus sabdariffa L. provides insights into metabolisms of medicinal natural products.</title>
        <authorList>
            <person name="Kim T."/>
        </authorList>
    </citation>
    <scope>NUCLEOTIDE SEQUENCE [LARGE SCALE GENOMIC DNA]</scope>
    <source>
        <strain evidence="2">TK-2024</strain>
        <tissue evidence="2">Old leaves</tissue>
    </source>
</reference>
<keyword evidence="3" id="KW-1185">Reference proteome</keyword>
<comment type="caution">
    <text evidence="2">The sequence shown here is derived from an EMBL/GenBank/DDBJ whole genome shotgun (WGS) entry which is preliminary data.</text>
</comment>